<feature type="transmembrane region" description="Helical" evidence="1">
    <location>
        <begin position="274"/>
        <end position="297"/>
    </location>
</feature>
<name>A0A1V2I356_9ACTN</name>
<protein>
    <submittedName>
        <fullName evidence="2">Uncharacterized protein</fullName>
    </submittedName>
</protein>
<sequence>MSDSAVLQVLIGLALVFAVFSVAVSRVNEAVLGFFNYRGRQLEAELRRLASEVVRPRTPPASPDGAAPARDVTAELLDGPLRALRAGGRAAVPAVAAMPPAHGWLGAVRRARGLRLPTYVSSTAFARAVLELVEPPARALLHRASPAELAGAFPSDVTDEQRTAYAAAYRAAYDNLTPATAQALSAAMPASSESGRAVTTAIVALLAQSPDTAVLPLGAEIARLPDSPLKTALTATAARAGADRDKLVAELAQWYDAAMDRLSGWYKRRIGKFLLVYAIALTVAFNLDAIGLTRALWQDSALRAVAVSSAETRVQTSTPAGGDGSSGEGAAETAVSAVRDIGALQLPFGWTHADTVTDPRAVPDDAGDWALKALGWLVAAAALTVGAPFWFDLLGRLVNMRSAGPKPKPAAE</sequence>
<evidence type="ECO:0000313" key="3">
    <source>
        <dbReference type="Proteomes" id="UP000188929"/>
    </source>
</evidence>
<reference evidence="3" key="1">
    <citation type="submission" date="2016-10" db="EMBL/GenBank/DDBJ databases">
        <title>Frankia sp. NRRL B-16386 Genome sequencing.</title>
        <authorList>
            <person name="Ghodhbane-Gtari F."/>
            <person name="Swanson E."/>
            <person name="Gueddou A."/>
            <person name="Hezbri K."/>
            <person name="Ktari K."/>
            <person name="Nouioui I."/>
            <person name="Morris K."/>
            <person name="Simpson S."/>
            <person name="Abebe-Akele F."/>
            <person name="Thomas K."/>
            <person name="Gtari M."/>
            <person name="Tisa L.S."/>
        </authorList>
    </citation>
    <scope>NUCLEOTIDE SEQUENCE [LARGE SCALE GENOMIC DNA]</scope>
    <source>
        <strain evidence="3">NRRL B-16386</strain>
    </source>
</reference>
<evidence type="ECO:0000256" key="1">
    <source>
        <dbReference type="SAM" id="Phobius"/>
    </source>
</evidence>
<dbReference type="OrthoDB" id="6286374at2"/>
<dbReference type="AlphaFoldDB" id="A0A1V2I356"/>
<accession>A0A1V2I356</accession>
<keyword evidence="1" id="KW-0472">Membrane</keyword>
<dbReference type="RefSeq" id="WP_076820754.1">
    <property type="nucleotide sequence ID" value="NZ_MOMC01000070.1"/>
</dbReference>
<evidence type="ECO:0000313" key="2">
    <source>
        <dbReference type="EMBL" id="ONH24527.1"/>
    </source>
</evidence>
<keyword evidence="3" id="KW-1185">Reference proteome</keyword>
<feature type="transmembrane region" description="Helical" evidence="1">
    <location>
        <begin position="6"/>
        <end position="24"/>
    </location>
</feature>
<dbReference type="STRING" id="1834516.BL253_29995"/>
<comment type="caution">
    <text evidence="2">The sequence shown here is derived from an EMBL/GenBank/DDBJ whole genome shotgun (WGS) entry which is preliminary data.</text>
</comment>
<proteinExistence type="predicted"/>
<gene>
    <name evidence="2" type="ORF">BL253_29995</name>
</gene>
<keyword evidence="1" id="KW-0812">Transmembrane</keyword>
<organism evidence="2 3">
    <name type="scientific">Pseudofrankia asymbiotica</name>
    <dbReference type="NCBI Taxonomy" id="1834516"/>
    <lineage>
        <taxon>Bacteria</taxon>
        <taxon>Bacillati</taxon>
        <taxon>Actinomycetota</taxon>
        <taxon>Actinomycetes</taxon>
        <taxon>Frankiales</taxon>
        <taxon>Frankiaceae</taxon>
        <taxon>Pseudofrankia</taxon>
    </lineage>
</organism>
<feature type="transmembrane region" description="Helical" evidence="1">
    <location>
        <begin position="373"/>
        <end position="391"/>
    </location>
</feature>
<dbReference type="EMBL" id="MOMC01000070">
    <property type="protein sequence ID" value="ONH24527.1"/>
    <property type="molecule type" value="Genomic_DNA"/>
</dbReference>
<dbReference type="Proteomes" id="UP000188929">
    <property type="component" value="Unassembled WGS sequence"/>
</dbReference>
<keyword evidence="1" id="KW-1133">Transmembrane helix</keyword>